<dbReference type="InterPro" id="IPR008930">
    <property type="entry name" value="Terpenoid_cyclase/PrenylTrfase"/>
</dbReference>
<proteinExistence type="predicted"/>
<dbReference type="Pfam" id="PF17791">
    <property type="entry name" value="MG3"/>
    <property type="match status" value="1"/>
</dbReference>
<dbReference type="InterPro" id="IPR036595">
    <property type="entry name" value="A-macroglobulin_rcpt-bd_sf"/>
</dbReference>
<dbReference type="Gene3D" id="6.20.50.160">
    <property type="match status" value="1"/>
</dbReference>
<dbReference type="Gene3D" id="2.60.40.690">
    <property type="entry name" value="Alpha-macroglobulin, receptor-binding domain"/>
    <property type="match status" value="1"/>
</dbReference>
<evidence type="ECO:0000256" key="4">
    <source>
        <dbReference type="ARBA" id="ARBA00022859"/>
    </source>
</evidence>
<dbReference type="SMART" id="SM01361">
    <property type="entry name" value="A2M_recep"/>
    <property type="match status" value="1"/>
</dbReference>
<dbReference type="InterPro" id="IPR040839">
    <property type="entry name" value="MG4"/>
</dbReference>
<evidence type="ECO:0000256" key="5">
    <source>
        <dbReference type="ARBA" id="ARBA00022966"/>
    </source>
</evidence>
<dbReference type="PROSITE" id="PS00477">
    <property type="entry name" value="ALPHA_2_MACROGLOBULIN"/>
    <property type="match status" value="1"/>
</dbReference>
<dbReference type="Pfam" id="PF00207">
    <property type="entry name" value="A2M"/>
    <property type="match status" value="1"/>
</dbReference>
<dbReference type="InterPro" id="IPR009048">
    <property type="entry name" value="A-macroglobulin_rcpt-bd"/>
</dbReference>
<keyword evidence="3" id="KW-0732">Signal</keyword>
<evidence type="ECO:0000313" key="15">
    <source>
        <dbReference type="Proteomes" id="UP001154078"/>
    </source>
</evidence>
<reference evidence="14" key="1">
    <citation type="submission" date="2021-12" db="EMBL/GenBank/DDBJ databases">
        <authorList>
            <person name="King R."/>
        </authorList>
    </citation>
    <scope>NUCLEOTIDE SEQUENCE</scope>
</reference>
<dbReference type="InterPro" id="IPR002890">
    <property type="entry name" value="MG2"/>
</dbReference>
<dbReference type="Pfam" id="PF01835">
    <property type="entry name" value="MG2"/>
    <property type="match status" value="1"/>
</dbReference>
<dbReference type="SMART" id="SM01360">
    <property type="entry name" value="A2M"/>
    <property type="match status" value="1"/>
</dbReference>
<keyword evidence="7" id="KW-0325">Glycoprotein</keyword>
<dbReference type="InterPro" id="IPR001599">
    <property type="entry name" value="Macroglobln_a2"/>
</dbReference>
<evidence type="ECO:0000259" key="13">
    <source>
        <dbReference type="SMART" id="SM01361"/>
    </source>
</evidence>
<name>A0A9P0B8H8_BRAAE</name>
<evidence type="ECO:0000256" key="2">
    <source>
        <dbReference type="ARBA" id="ARBA00022525"/>
    </source>
</evidence>
<dbReference type="PANTHER" id="PTHR11412:SF136">
    <property type="entry name" value="CD109 ANTIGEN"/>
    <property type="match status" value="1"/>
</dbReference>
<dbReference type="InterPro" id="IPR041555">
    <property type="entry name" value="MG3"/>
</dbReference>
<sequence length="1482" mass="167304">MYFGRVFCIFAYLVTFVYCEGYYQVLGPRIIRPNSEFHCAISIQYTSEPTQITCELQGSSLNGTPFFNQDQVVVNPYTSRFCRLEVGDLEDGDYKLQIRGNGGVDFLDDFPLEFVDKSYTVFVQTDRAVYEPGTTILFRAIALNSQLKPAAEVRNELLHIHISDGQGNRVKEWTRVEATRGVFTGELKLSESPVLGNWNISVTIHGQTYSKNVEVADYVLPKFMVDIQAPKHVTFRDNIILVNIDTKYGYGKKVTGEATVTAFPTIYSGVIQPIFQNPVRKVIPIDGQATVQFDIANELNLNDEYERTVILDVTVEEFPTGRRQNNSVQIQLHKYDYKMELIKTADYFKPGLKYTAYVKVSNHDGTASNIDQQEITVNHGYSRQDEVYETTKHKLDKSGIVKLEYYTPINVTNTTALRIEAEYKDLKERISPIPAAVSYSNTYLQVSLDTERPIVNLDVEVMVNCTEPMRYVNYVLMGRGDVLITNTFQVDNSKEFRFHFTAIHAMVPVTHLIVSYVRKDGEMIADALDIEIDGLLQNFLDIQVNTVESEPDLDVEMIIRAQQNSYIGLLAVDENVGALRSGYDLTQREIANELLKYDIARGTPYSYIQKDAKTHFMWKPGQSNPHAAIYESGADLLTNAHVNRYRPTLEDIYLRPVFYGTATVKPDRGFVLPIHSVTRPPLAGPYAFSRIPKPVWNKPKVYLTHDIANTWLFNNFSSGYEGKTSIRRKIPSTLNSWSITGFSLDPLHGLGLITSPKKLKVSKSFVVSLDLPHSVQRGEILAVPVVVYNHLGQDINVEVTLHNPEQKFEFAEISNDVNATRKIELYRRKKVYVKKYNGASVSFMITPIKQGSIEIKVTANSPKNQDVSMKNLLVATEGEPEYYTKTLLIDLRNSGEFKKNITIEIPKNAVEGSESIDASAVGDLLGPTLIHLEELIRLPNGCGEQNLGRFMPNLIILQYLKTTRQLTPTIENQAISILETTYQKQLSFKKPDGSFSAFGTRDTESNVWVTAYVAMAFHQARPYIYVDQSIIDKSLDWLVQIQGKNGSFVETGNVIYSEMENKNGNSLGLTAFVVTAFLENQSGLRGKYTNTINKGLDYIARNIDESQSTYTIALCSYALHLAKHTSKQSAFNLLDARSKTKDNKKWWALDTPTNETRNPWTKLPRSVDIETTSYALLTFLEANLLDDAIPVLTWLLDQQNSLGGFSSSRDTVVGLQALYKLVTKLSANTNMQIDFTYRKQEFNKFNVNRQNAMILQTVPLRKDARVINVTASGSGLGIFRVSYRYNMNVTGPWPMFTLDPQVDKNSHRHHLQVSICTAFVSKNLSDSMESNMAVMEVTLPSGFTADTDALPSLEVSQNVQKVETRDSLTKIILYFNNITRLEYCPTVSAFRTHKVAKQKPVPVVIYDYYDTSRRARVFYRGPRNTLCDICEGEDCGDICTTEAEADPLLDGESRQLQDGDGGAVIQSSGWLLLLTVLAYFYY</sequence>
<keyword evidence="5" id="KW-0882">Thioester bond</keyword>
<dbReference type="Pfam" id="PF07678">
    <property type="entry name" value="TED_complement"/>
    <property type="match status" value="1"/>
</dbReference>
<dbReference type="SUPFAM" id="SSF49410">
    <property type="entry name" value="Alpha-macroglobulin receptor domain"/>
    <property type="match status" value="1"/>
</dbReference>
<accession>A0A9P0B8H8</accession>
<dbReference type="GO" id="GO:0004866">
    <property type="term" value="F:endopeptidase inhibitor activity"/>
    <property type="evidence" value="ECO:0007669"/>
    <property type="project" value="InterPro"/>
</dbReference>
<keyword evidence="15" id="KW-1185">Reference proteome</keyword>
<gene>
    <name evidence="14" type="ORF">MELIAE_LOCUS7580</name>
</gene>
<evidence type="ECO:0000256" key="1">
    <source>
        <dbReference type="ARBA" id="ARBA00004613"/>
    </source>
</evidence>
<dbReference type="Pfam" id="PF17789">
    <property type="entry name" value="MG4"/>
    <property type="match status" value="1"/>
</dbReference>
<evidence type="ECO:0000256" key="7">
    <source>
        <dbReference type="ARBA" id="ARBA00023180"/>
    </source>
</evidence>
<dbReference type="OrthoDB" id="9998011at2759"/>
<dbReference type="Gene3D" id="1.50.10.20">
    <property type="match status" value="1"/>
</dbReference>
<dbReference type="InterPro" id="IPR050473">
    <property type="entry name" value="A2M/Complement_sys"/>
</dbReference>
<dbReference type="InterPro" id="IPR041813">
    <property type="entry name" value="A2M_TED"/>
</dbReference>
<feature type="domain" description="Alpha-2-macroglobulin" evidence="12">
    <location>
        <begin position="710"/>
        <end position="801"/>
    </location>
</feature>
<dbReference type="GO" id="GO:0002376">
    <property type="term" value="P:immune system process"/>
    <property type="evidence" value="ECO:0007669"/>
    <property type="project" value="UniProtKB-KW"/>
</dbReference>
<keyword evidence="2" id="KW-0964">Secreted</keyword>
<evidence type="ECO:0000256" key="3">
    <source>
        <dbReference type="ARBA" id="ARBA00022729"/>
    </source>
</evidence>
<dbReference type="InterPro" id="IPR011626">
    <property type="entry name" value="Alpha-macroglobulin_TED"/>
</dbReference>
<evidence type="ECO:0000259" key="12">
    <source>
        <dbReference type="SMART" id="SM01360"/>
    </source>
</evidence>
<dbReference type="Gene3D" id="2.60.40.1930">
    <property type="match status" value="2"/>
</dbReference>
<dbReference type="Gene3D" id="2.60.120.1540">
    <property type="match status" value="1"/>
</dbReference>
<dbReference type="SMART" id="SM01359">
    <property type="entry name" value="A2M_N_2"/>
    <property type="match status" value="1"/>
</dbReference>
<feature type="domain" description="Alpha-macroglobulin receptor-binding" evidence="13">
    <location>
        <begin position="1330"/>
        <end position="1419"/>
    </location>
</feature>
<dbReference type="InterPro" id="IPR011625">
    <property type="entry name" value="A2M_N_BRD"/>
</dbReference>
<dbReference type="Gene3D" id="2.60.40.2950">
    <property type="match status" value="1"/>
</dbReference>
<protein>
    <recommendedName>
        <fullName evidence="10">TEP1-F</fullName>
    </recommendedName>
</protein>
<evidence type="ECO:0000256" key="10">
    <source>
        <dbReference type="ARBA" id="ARBA00078071"/>
    </source>
</evidence>
<dbReference type="SMART" id="SM01419">
    <property type="entry name" value="Thiol-ester_cl"/>
    <property type="match status" value="1"/>
</dbReference>
<evidence type="ECO:0000256" key="8">
    <source>
        <dbReference type="ARBA" id="ARBA00057615"/>
    </source>
</evidence>
<dbReference type="FunFam" id="2.60.40.1930:FF:000001">
    <property type="entry name" value="CD109 isoform 3"/>
    <property type="match status" value="1"/>
</dbReference>
<feature type="domain" description="Alpha-2-macroglobulin bait region" evidence="11">
    <location>
        <begin position="444"/>
        <end position="579"/>
    </location>
</feature>
<dbReference type="Pfam" id="PF07677">
    <property type="entry name" value="A2M_recep"/>
    <property type="match status" value="1"/>
</dbReference>
<dbReference type="Gene3D" id="2.20.130.20">
    <property type="match status" value="1"/>
</dbReference>
<dbReference type="Proteomes" id="UP001154078">
    <property type="component" value="Chromosome 5"/>
</dbReference>
<evidence type="ECO:0000256" key="9">
    <source>
        <dbReference type="ARBA" id="ARBA00063781"/>
    </source>
</evidence>
<evidence type="ECO:0000313" key="14">
    <source>
        <dbReference type="EMBL" id="CAH0556688.1"/>
    </source>
</evidence>
<dbReference type="EMBL" id="OV121136">
    <property type="protein sequence ID" value="CAH0556688.1"/>
    <property type="molecule type" value="Genomic_DNA"/>
</dbReference>
<comment type="function">
    <text evidence="8">Binds covalently through a thioester bond to the pathogen surface resulting in pathogen clearance.</text>
</comment>
<dbReference type="Gene3D" id="2.60.40.1940">
    <property type="match status" value="1"/>
</dbReference>
<dbReference type="InterPro" id="IPR047565">
    <property type="entry name" value="Alpha-macroglob_thiol-ester_cl"/>
</dbReference>
<dbReference type="Pfam" id="PF07703">
    <property type="entry name" value="A2M_BRD"/>
    <property type="match status" value="1"/>
</dbReference>
<dbReference type="Gene3D" id="2.60.40.10">
    <property type="entry name" value="Immunoglobulins"/>
    <property type="match status" value="2"/>
</dbReference>
<keyword evidence="6" id="KW-1015">Disulfide bond</keyword>
<comment type="subcellular location">
    <subcellularLocation>
        <location evidence="1">Secreted</location>
    </subcellularLocation>
</comment>
<keyword evidence="4" id="KW-0391">Immunity</keyword>
<dbReference type="CDD" id="cd02897">
    <property type="entry name" value="A2M_2"/>
    <property type="match status" value="1"/>
</dbReference>
<dbReference type="SUPFAM" id="SSF48239">
    <property type="entry name" value="Terpenoid cyclases/Protein prenyltransferases"/>
    <property type="match status" value="1"/>
</dbReference>
<dbReference type="InterPro" id="IPR019742">
    <property type="entry name" value="MacrogloblnA2_CS"/>
</dbReference>
<dbReference type="GO" id="GO:0005615">
    <property type="term" value="C:extracellular space"/>
    <property type="evidence" value="ECO:0007669"/>
    <property type="project" value="InterPro"/>
</dbReference>
<comment type="subunit">
    <text evidence="9">Heterodimer of a TEP1-N chain and an TEP1-C chain non-covalently linked. Forms a complex composed of TEP1-N and TEP1-C heterodimer, LRIM1 and APL1C; the interaction stabilizes TEP1-N and TEP1-C heterodimer, prevents its binding to tissues while circulating in the hemolymph and protects the thioester bond from hydrolysis. Mature TEP1 and to a lesser extent full-length TEP1 interact with SPCLIP1; the interaction is induced by microbial infection.</text>
</comment>
<evidence type="ECO:0000259" key="11">
    <source>
        <dbReference type="SMART" id="SM01359"/>
    </source>
</evidence>
<dbReference type="InterPro" id="IPR013783">
    <property type="entry name" value="Ig-like_fold"/>
</dbReference>
<organism evidence="14 15">
    <name type="scientific">Brassicogethes aeneus</name>
    <name type="common">Rape pollen beetle</name>
    <name type="synonym">Meligethes aeneus</name>
    <dbReference type="NCBI Taxonomy" id="1431903"/>
    <lineage>
        <taxon>Eukaryota</taxon>
        <taxon>Metazoa</taxon>
        <taxon>Ecdysozoa</taxon>
        <taxon>Arthropoda</taxon>
        <taxon>Hexapoda</taxon>
        <taxon>Insecta</taxon>
        <taxon>Pterygota</taxon>
        <taxon>Neoptera</taxon>
        <taxon>Endopterygota</taxon>
        <taxon>Coleoptera</taxon>
        <taxon>Polyphaga</taxon>
        <taxon>Cucujiformia</taxon>
        <taxon>Nitidulidae</taxon>
        <taxon>Meligethinae</taxon>
        <taxon>Brassicogethes</taxon>
    </lineage>
</organism>
<dbReference type="PANTHER" id="PTHR11412">
    <property type="entry name" value="MACROGLOBULIN / COMPLEMENT"/>
    <property type="match status" value="1"/>
</dbReference>
<evidence type="ECO:0000256" key="6">
    <source>
        <dbReference type="ARBA" id="ARBA00023157"/>
    </source>
</evidence>